<comment type="similarity">
    <text evidence="1 5">Belongs to the flavin oxidoreductase frp family.</text>
</comment>
<organism evidence="7 8">
    <name type="scientific">Sutcliffiella rhizosphaerae</name>
    <dbReference type="NCBI Taxonomy" id="2880967"/>
    <lineage>
        <taxon>Bacteria</taxon>
        <taxon>Bacillati</taxon>
        <taxon>Bacillota</taxon>
        <taxon>Bacilli</taxon>
        <taxon>Bacillales</taxon>
        <taxon>Bacillaceae</taxon>
        <taxon>Sutcliffiella</taxon>
    </lineage>
</organism>
<dbReference type="Gene3D" id="3.40.109.10">
    <property type="entry name" value="NADH Oxidase"/>
    <property type="match status" value="1"/>
</dbReference>
<reference evidence="7 8" key="1">
    <citation type="submission" date="2021-10" db="EMBL/GenBank/DDBJ databases">
        <authorList>
            <person name="Criscuolo A."/>
        </authorList>
    </citation>
    <scope>NUCLEOTIDE SEQUENCE [LARGE SCALE GENOMIC DNA]</scope>
    <source>
        <strain evidence="8">CIP 111883</strain>
    </source>
</reference>
<dbReference type="PIRSF" id="PIRSF005426">
    <property type="entry name" value="Frp"/>
    <property type="match status" value="1"/>
</dbReference>
<feature type="domain" description="Nitroreductase" evidence="6">
    <location>
        <begin position="10"/>
        <end position="165"/>
    </location>
</feature>
<keyword evidence="3 5" id="KW-0288">FMN</keyword>
<dbReference type="RefSeq" id="WP_230499984.1">
    <property type="nucleotide sequence ID" value="NZ_CAKJTJ010000003.1"/>
</dbReference>
<name>A0ABM8YJD8_9BACI</name>
<gene>
    <name evidence="7" type="primary">nfrA1</name>
    <name evidence="7" type="ORF">BACCIP111883_00815</name>
</gene>
<dbReference type="InterPro" id="IPR029479">
    <property type="entry name" value="Nitroreductase"/>
</dbReference>
<comment type="caution">
    <text evidence="7">The sequence shown here is derived from an EMBL/GenBank/DDBJ whole genome shotgun (WGS) entry which is preliminary data.</text>
</comment>
<evidence type="ECO:0000313" key="7">
    <source>
        <dbReference type="EMBL" id="CAG9620047.1"/>
    </source>
</evidence>
<evidence type="ECO:0000256" key="2">
    <source>
        <dbReference type="ARBA" id="ARBA00022630"/>
    </source>
</evidence>
<protein>
    <submittedName>
        <fullName evidence="7">FMN reductase (NADPH)</fullName>
        <ecNumber evidence="7">1.5.1.38</ecNumber>
    </submittedName>
</protein>
<keyword evidence="2 5" id="KW-0285">Flavoprotein</keyword>
<dbReference type="EMBL" id="CAKJTJ010000003">
    <property type="protein sequence ID" value="CAG9620047.1"/>
    <property type="molecule type" value="Genomic_DNA"/>
</dbReference>
<evidence type="ECO:0000259" key="6">
    <source>
        <dbReference type="Pfam" id="PF00881"/>
    </source>
</evidence>
<dbReference type="NCBIfam" id="NF008033">
    <property type="entry name" value="PRK10765.1"/>
    <property type="match status" value="1"/>
</dbReference>
<accession>A0ABM8YJD8</accession>
<keyword evidence="4 5" id="KW-0560">Oxidoreductase</keyword>
<evidence type="ECO:0000313" key="8">
    <source>
        <dbReference type="Proteomes" id="UP000789833"/>
    </source>
</evidence>
<dbReference type="EC" id="1.5.1.38" evidence="7"/>
<dbReference type="PANTHER" id="PTHR43425:SF3">
    <property type="entry name" value="NADPH-DEPENDENT OXIDOREDUCTASE"/>
    <property type="match status" value="1"/>
</dbReference>
<evidence type="ECO:0000256" key="4">
    <source>
        <dbReference type="ARBA" id="ARBA00023002"/>
    </source>
</evidence>
<keyword evidence="8" id="KW-1185">Reference proteome</keyword>
<evidence type="ECO:0000256" key="5">
    <source>
        <dbReference type="PIRNR" id="PIRNR005426"/>
    </source>
</evidence>
<dbReference type="Pfam" id="PF00881">
    <property type="entry name" value="Nitroreductase"/>
    <property type="match status" value="1"/>
</dbReference>
<dbReference type="SUPFAM" id="SSF55469">
    <property type="entry name" value="FMN-dependent nitroreductase-like"/>
    <property type="match status" value="1"/>
</dbReference>
<evidence type="ECO:0000256" key="1">
    <source>
        <dbReference type="ARBA" id="ARBA00008366"/>
    </source>
</evidence>
<dbReference type="InterPro" id="IPR016446">
    <property type="entry name" value="Flavin_OxRdtase_Frp"/>
</dbReference>
<dbReference type="InterPro" id="IPR000415">
    <property type="entry name" value="Nitroreductase-like"/>
</dbReference>
<sequence length="249" mass="27991">MNKTIETLLSHRSIRKFEDKPLSDQQIKTIVECAQAASTSSFIQAYSIIGVKRPETKKKLAELAGNQPYVEANGHFFVFCADLHRHTVVAEMEKADLTESVESTEKFMVAVIDAALAAQNGSIAAESMGLGICYIGGIRNKIEEVTELLKLPANTIPLFGLAVGYPAQETDVKPRLPLEHVYHEEAYQQDVQIYQDQLEEYNETASAYYHARTAGKRSDTWTSQMANMLRQPKRMNMKSYLHKQGFAKK</sequence>
<proteinExistence type="inferred from homology"/>
<keyword evidence="5" id="KW-0521">NADP</keyword>
<dbReference type="PANTHER" id="PTHR43425">
    <property type="entry name" value="OXYGEN-INSENSITIVE NADPH NITROREDUCTASE"/>
    <property type="match status" value="1"/>
</dbReference>
<evidence type="ECO:0000256" key="3">
    <source>
        <dbReference type="ARBA" id="ARBA00022643"/>
    </source>
</evidence>
<dbReference type="Proteomes" id="UP000789833">
    <property type="component" value="Unassembled WGS sequence"/>
</dbReference>
<dbReference type="CDD" id="cd02146">
    <property type="entry name" value="NfsA-like"/>
    <property type="match status" value="1"/>
</dbReference>
<dbReference type="GO" id="GO:0052873">
    <property type="term" value="F:FMN reductase (NADPH) activity"/>
    <property type="evidence" value="ECO:0007669"/>
    <property type="project" value="UniProtKB-EC"/>
</dbReference>